<dbReference type="Pfam" id="PF00440">
    <property type="entry name" value="TetR_N"/>
    <property type="match status" value="1"/>
</dbReference>
<dbReference type="PANTHER" id="PTHR30055">
    <property type="entry name" value="HTH-TYPE TRANSCRIPTIONAL REGULATOR RUTR"/>
    <property type="match status" value="1"/>
</dbReference>
<comment type="caution">
    <text evidence="6">The sequence shown here is derived from an EMBL/GenBank/DDBJ whole genome shotgun (WGS) entry which is preliminary data.</text>
</comment>
<organism evidence="6 7">
    <name type="scientific">Amycolatopsis tucumanensis</name>
    <dbReference type="NCBI Taxonomy" id="401106"/>
    <lineage>
        <taxon>Bacteria</taxon>
        <taxon>Bacillati</taxon>
        <taxon>Actinomycetota</taxon>
        <taxon>Actinomycetes</taxon>
        <taxon>Pseudonocardiales</taxon>
        <taxon>Pseudonocardiaceae</taxon>
        <taxon>Amycolatopsis</taxon>
    </lineage>
</organism>
<dbReference type="InterPro" id="IPR001647">
    <property type="entry name" value="HTH_TetR"/>
</dbReference>
<protein>
    <submittedName>
        <fullName evidence="6">TetR/AcrR family transcriptional regulator</fullName>
    </submittedName>
</protein>
<dbReference type="SUPFAM" id="SSF46689">
    <property type="entry name" value="Homeodomain-like"/>
    <property type="match status" value="1"/>
</dbReference>
<sequence>MPGYGLPGPSWDRQVVTMTTKTARSDRVTATREAILTTAERLFAEHGVNAVSNRQISEAAGQGNTAAVGYHFGTKADLVRAIVRKHTAEMERIRDRMVAEAGESDDPRDWIACMVRPAAEHLAALGNPTWFARFSAQVTTDPALRDIFAEDALSSPSMVKTLEGLKRCLPELPPEVRAERSAMMRQLMVHMNAERERALADGTATPRQNWHDAATGMIDAIVGIWMAPVTPAS</sequence>
<dbReference type="EMBL" id="BAABCM010000014">
    <property type="protein sequence ID" value="GAA3844514.1"/>
    <property type="molecule type" value="Genomic_DNA"/>
</dbReference>
<evidence type="ECO:0000313" key="7">
    <source>
        <dbReference type="Proteomes" id="UP001501624"/>
    </source>
</evidence>
<dbReference type="PANTHER" id="PTHR30055:SF234">
    <property type="entry name" value="HTH-TYPE TRANSCRIPTIONAL REGULATOR BETI"/>
    <property type="match status" value="1"/>
</dbReference>
<gene>
    <name evidence="6" type="ORF">GCM10022380_73410</name>
</gene>
<evidence type="ECO:0000259" key="5">
    <source>
        <dbReference type="Pfam" id="PF17939"/>
    </source>
</evidence>
<dbReference type="InterPro" id="IPR041586">
    <property type="entry name" value="PsrA_TetR_C"/>
</dbReference>
<evidence type="ECO:0000256" key="2">
    <source>
        <dbReference type="ARBA" id="ARBA00023125"/>
    </source>
</evidence>
<accession>A0ABP7JHH2</accession>
<keyword evidence="1" id="KW-0805">Transcription regulation</keyword>
<evidence type="ECO:0000256" key="3">
    <source>
        <dbReference type="ARBA" id="ARBA00023163"/>
    </source>
</evidence>
<reference evidence="7" key="1">
    <citation type="journal article" date="2019" name="Int. J. Syst. Evol. Microbiol.">
        <title>The Global Catalogue of Microorganisms (GCM) 10K type strain sequencing project: providing services to taxonomists for standard genome sequencing and annotation.</title>
        <authorList>
            <consortium name="The Broad Institute Genomics Platform"/>
            <consortium name="The Broad Institute Genome Sequencing Center for Infectious Disease"/>
            <person name="Wu L."/>
            <person name="Ma J."/>
        </authorList>
    </citation>
    <scope>NUCLEOTIDE SEQUENCE [LARGE SCALE GENOMIC DNA]</scope>
    <source>
        <strain evidence="7">JCM 17017</strain>
    </source>
</reference>
<keyword evidence="7" id="KW-1185">Reference proteome</keyword>
<dbReference type="Gene3D" id="1.10.357.10">
    <property type="entry name" value="Tetracycline Repressor, domain 2"/>
    <property type="match status" value="1"/>
</dbReference>
<dbReference type="Proteomes" id="UP001501624">
    <property type="component" value="Unassembled WGS sequence"/>
</dbReference>
<evidence type="ECO:0000259" key="4">
    <source>
        <dbReference type="Pfam" id="PF00440"/>
    </source>
</evidence>
<dbReference type="InterPro" id="IPR009057">
    <property type="entry name" value="Homeodomain-like_sf"/>
</dbReference>
<keyword evidence="2" id="KW-0238">DNA-binding</keyword>
<dbReference type="Pfam" id="PF17939">
    <property type="entry name" value="TetR_C_30"/>
    <property type="match status" value="1"/>
</dbReference>
<keyword evidence="3" id="KW-0804">Transcription</keyword>
<feature type="domain" description="PsrA tetracyclin repressor-like C-terminal" evidence="5">
    <location>
        <begin position="113"/>
        <end position="223"/>
    </location>
</feature>
<feature type="domain" description="HTH tetR-type" evidence="4">
    <location>
        <begin position="35"/>
        <end position="82"/>
    </location>
</feature>
<dbReference type="InterPro" id="IPR050109">
    <property type="entry name" value="HTH-type_TetR-like_transc_reg"/>
</dbReference>
<evidence type="ECO:0000256" key="1">
    <source>
        <dbReference type="ARBA" id="ARBA00023015"/>
    </source>
</evidence>
<proteinExistence type="predicted"/>
<evidence type="ECO:0000313" key="6">
    <source>
        <dbReference type="EMBL" id="GAA3844514.1"/>
    </source>
</evidence>
<name>A0ABP7JHH2_9PSEU</name>